<comment type="caution">
    <text evidence="1">The sequence shown here is derived from an EMBL/GenBank/DDBJ whole genome shotgun (WGS) entry which is preliminary data.</text>
</comment>
<name>A0ABQ7E5E4_BRACR</name>
<reference evidence="1 2" key="1">
    <citation type="journal article" date="2020" name="BMC Genomics">
        <title>Intraspecific diversification of the crop wild relative Brassica cretica Lam. using demographic model selection.</title>
        <authorList>
            <person name="Kioukis A."/>
            <person name="Michalopoulou V.A."/>
            <person name="Briers L."/>
            <person name="Pirintsos S."/>
            <person name="Studholme D.J."/>
            <person name="Pavlidis P."/>
            <person name="Sarris P.F."/>
        </authorList>
    </citation>
    <scope>NUCLEOTIDE SEQUENCE [LARGE SCALE GENOMIC DNA]</scope>
    <source>
        <strain evidence="2">cv. PFS-1207/04</strain>
    </source>
</reference>
<protein>
    <submittedName>
        <fullName evidence="1">Uncharacterized protein</fullName>
    </submittedName>
</protein>
<sequence length="61" mass="7122">MRVCSGMGYFLSTFGWLLAPVGSPLLRCSTGFWLRRRSLVLRRCCWLIYRFLPDLVRALLP</sequence>
<dbReference type="Proteomes" id="UP000266723">
    <property type="component" value="Unassembled WGS sequence"/>
</dbReference>
<keyword evidence="2" id="KW-1185">Reference proteome</keyword>
<evidence type="ECO:0000313" key="2">
    <source>
        <dbReference type="Proteomes" id="UP000266723"/>
    </source>
</evidence>
<gene>
    <name evidence="1" type="ORF">DY000_02023013</name>
</gene>
<dbReference type="EMBL" id="QGKV02000299">
    <property type="protein sequence ID" value="KAF3591681.1"/>
    <property type="molecule type" value="Genomic_DNA"/>
</dbReference>
<evidence type="ECO:0000313" key="1">
    <source>
        <dbReference type="EMBL" id="KAF3591681.1"/>
    </source>
</evidence>
<organism evidence="1 2">
    <name type="scientific">Brassica cretica</name>
    <name type="common">Mustard</name>
    <dbReference type="NCBI Taxonomy" id="69181"/>
    <lineage>
        <taxon>Eukaryota</taxon>
        <taxon>Viridiplantae</taxon>
        <taxon>Streptophyta</taxon>
        <taxon>Embryophyta</taxon>
        <taxon>Tracheophyta</taxon>
        <taxon>Spermatophyta</taxon>
        <taxon>Magnoliopsida</taxon>
        <taxon>eudicotyledons</taxon>
        <taxon>Gunneridae</taxon>
        <taxon>Pentapetalae</taxon>
        <taxon>rosids</taxon>
        <taxon>malvids</taxon>
        <taxon>Brassicales</taxon>
        <taxon>Brassicaceae</taxon>
        <taxon>Brassiceae</taxon>
        <taxon>Brassica</taxon>
    </lineage>
</organism>
<proteinExistence type="predicted"/>
<accession>A0ABQ7E5E4</accession>